<protein>
    <submittedName>
        <fullName evidence="1">Uncharacterized protein</fullName>
    </submittedName>
</protein>
<dbReference type="Proteomes" id="UP000262379">
    <property type="component" value="Unassembled WGS sequence"/>
</dbReference>
<gene>
    <name evidence="1" type="ORF">DY251_20935</name>
</gene>
<dbReference type="EMBL" id="QURN01000029">
    <property type="protein sequence ID" value="RFC63249.1"/>
    <property type="molecule type" value="Genomic_DNA"/>
</dbReference>
<sequence>MATLEGTRLSDIEKNCMLIEAHNAVGGWTEGPYETEGKSYDHLCDCLMGMVIGLYQGPPL</sequence>
<proteinExistence type="predicted"/>
<accession>A0A371X215</accession>
<reference evidence="2" key="1">
    <citation type="submission" date="2018-08" db="EMBL/GenBank/DDBJ databases">
        <authorList>
            <person name="Im W.T."/>
        </authorList>
    </citation>
    <scope>NUCLEOTIDE SEQUENCE [LARGE SCALE GENOMIC DNA]</scope>
    <source>
        <strain evidence="2">LA-28</strain>
    </source>
</reference>
<dbReference type="AlphaFoldDB" id="A0A371X215"/>
<name>A0A371X215_9HYPH</name>
<evidence type="ECO:0000313" key="2">
    <source>
        <dbReference type="Proteomes" id="UP000262379"/>
    </source>
</evidence>
<comment type="caution">
    <text evidence="1">The sequence shown here is derived from an EMBL/GenBank/DDBJ whole genome shotgun (WGS) entry which is preliminary data.</text>
</comment>
<organism evidence="1 2">
    <name type="scientific">Mesorhizobium denitrificans</name>
    <dbReference type="NCBI Taxonomy" id="2294114"/>
    <lineage>
        <taxon>Bacteria</taxon>
        <taxon>Pseudomonadati</taxon>
        <taxon>Pseudomonadota</taxon>
        <taxon>Alphaproteobacteria</taxon>
        <taxon>Hyphomicrobiales</taxon>
        <taxon>Phyllobacteriaceae</taxon>
        <taxon>Mesorhizobium</taxon>
    </lineage>
</organism>
<keyword evidence="2" id="KW-1185">Reference proteome</keyword>
<evidence type="ECO:0000313" key="1">
    <source>
        <dbReference type="EMBL" id="RFC63249.1"/>
    </source>
</evidence>